<evidence type="ECO:0000256" key="4">
    <source>
        <dbReference type="ARBA" id="ARBA00022691"/>
    </source>
</evidence>
<comment type="catalytic activity">
    <reaction evidence="7">
        <text>a 2'-deoxyadenosine in DNA + S-adenosyl-L-methionine = an N(6)-methyl-2'-deoxyadenosine in DNA + S-adenosyl-L-homocysteine + H(+)</text>
        <dbReference type="Rhea" id="RHEA:15197"/>
        <dbReference type="Rhea" id="RHEA-COMP:12418"/>
        <dbReference type="Rhea" id="RHEA-COMP:12419"/>
        <dbReference type="ChEBI" id="CHEBI:15378"/>
        <dbReference type="ChEBI" id="CHEBI:57856"/>
        <dbReference type="ChEBI" id="CHEBI:59789"/>
        <dbReference type="ChEBI" id="CHEBI:90615"/>
        <dbReference type="ChEBI" id="CHEBI:90616"/>
        <dbReference type="EC" id="2.1.1.72"/>
    </reaction>
</comment>
<dbReference type="InterPro" id="IPR025931">
    <property type="entry name" value="TaqI_C"/>
</dbReference>
<sequence length="649" mass="75534">TAARAIQNYLEIEETESSQAIHIDLKEQRLDSAEVMLHPYKEVANLWLSCYFGNEVERSDYHSVLDMLQTNELEKIKSIPCFAAAQEIAKKSCFFHWEIEFPEVFRDRSGRLKRNRGFSAVVGNPPCLRQEEIGEEKKYLATYKTYNGVADLYVYFMERSHCLLKDGGRFGIVTSNKFIRSKYGRNLRKYLETDVQICQIIDFGDLPVFENTALMASILLTENVPSRDSCSPQYAEIENLKFDSFEAEVNRVSRSLDRNALQNGNWIASRVNDTDFDIQARTLPLGDYCQAKIRRGVMTGLNQAFVVNAETRKNLIAQDENSVDILKPLVAGNNIREYHVEFEDCFLIWAVNGVDIQRYPAVFEHLKCFKDSLESRRDKGDHWWEIRSCRYAVEFEMSKILFPDLGANCRFCLDKSGLFLINNAYFIAEDDYYLLALLNSQFAWDYLKRICTRFRGKTLRFSKQYLEKVPIRVIDFTTPVKERRLFHEKAKLLYEKCLEKDDIACLLGFVDHHISKQQVDIVYDLLSFLAEKMSTDNLALYQEKSGFLKWLEREISFSVDDLKNKRIIENYQHANLSEVISILKKNQKMIPVEVSSRNFQESVETEFSISCERLRPLSRQVAKTNQLIDAIVFKLYGMKSGQHEEVKTE</sequence>
<dbReference type="SUPFAM" id="SSF53335">
    <property type="entry name" value="S-adenosyl-L-methionine-dependent methyltransferases"/>
    <property type="match status" value="1"/>
</dbReference>
<dbReference type="InterPro" id="IPR050953">
    <property type="entry name" value="N4_N6_ade-DNA_methylase"/>
</dbReference>
<feature type="domain" description="TaqI-like C-terminal specificity" evidence="9">
    <location>
        <begin position="328"/>
        <end position="471"/>
    </location>
</feature>
<dbReference type="GO" id="GO:0009007">
    <property type="term" value="F:site-specific DNA-methyltransferase (adenine-specific) activity"/>
    <property type="evidence" value="ECO:0007669"/>
    <property type="project" value="UniProtKB-EC"/>
</dbReference>
<evidence type="ECO:0000256" key="3">
    <source>
        <dbReference type="ARBA" id="ARBA00022679"/>
    </source>
</evidence>
<evidence type="ECO:0000256" key="1">
    <source>
        <dbReference type="ARBA" id="ARBA00011900"/>
    </source>
</evidence>
<evidence type="ECO:0000256" key="6">
    <source>
        <dbReference type="ARBA" id="ARBA00023125"/>
    </source>
</evidence>
<reference evidence="10" key="1">
    <citation type="submission" date="2018-05" db="EMBL/GenBank/DDBJ databases">
        <authorList>
            <person name="Lanie J.A."/>
            <person name="Ng W.-L."/>
            <person name="Kazmierczak K.M."/>
            <person name="Andrzejewski T.M."/>
            <person name="Davidsen T.M."/>
            <person name="Wayne K.J."/>
            <person name="Tettelin H."/>
            <person name="Glass J.I."/>
            <person name="Rusch D."/>
            <person name="Podicherti R."/>
            <person name="Tsui H.-C.T."/>
            <person name="Winkler M.E."/>
        </authorList>
    </citation>
    <scope>NUCLEOTIDE SEQUENCE</scope>
</reference>
<feature type="non-terminal residue" evidence="10">
    <location>
        <position position="1"/>
    </location>
</feature>
<dbReference type="GO" id="GO:0003677">
    <property type="term" value="F:DNA binding"/>
    <property type="evidence" value="ECO:0007669"/>
    <property type="project" value="UniProtKB-KW"/>
</dbReference>
<keyword evidence="6" id="KW-0238">DNA-binding</keyword>
<evidence type="ECO:0000256" key="5">
    <source>
        <dbReference type="ARBA" id="ARBA00022747"/>
    </source>
</evidence>
<dbReference type="Gene3D" id="3.40.50.150">
    <property type="entry name" value="Vaccinia Virus protein VP39"/>
    <property type="match status" value="1"/>
</dbReference>
<gene>
    <name evidence="10" type="ORF">METZ01_LOCUS119130</name>
</gene>
<name>A0A381XNB6_9ZZZZ</name>
<evidence type="ECO:0000256" key="2">
    <source>
        <dbReference type="ARBA" id="ARBA00022603"/>
    </source>
</evidence>
<dbReference type="Pfam" id="PF07669">
    <property type="entry name" value="Eco57I"/>
    <property type="match status" value="1"/>
</dbReference>
<protein>
    <recommendedName>
        <fullName evidence="1">site-specific DNA-methyltransferase (adenine-specific)</fullName>
        <ecNumber evidence="1">2.1.1.72</ecNumber>
    </recommendedName>
</protein>
<dbReference type="PANTHER" id="PTHR33841">
    <property type="entry name" value="DNA METHYLTRANSFERASE YEEA-RELATED"/>
    <property type="match status" value="1"/>
</dbReference>
<keyword evidence="5" id="KW-0680">Restriction system</keyword>
<keyword evidence="2" id="KW-0489">Methyltransferase</keyword>
<dbReference type="InterPro" id="IPR011639">
    <property type="entry name" value="MethylTrfase_TaqI-like_dom"/>
</dbReference>
<dbReference type="Pfam" id="PF12950">
    <property type="entry name" value="TaqI_C"/>
    <property type="match status" value="1"/>
</dbReference>
<evidence type="ECO:0000259" key="9">
    <source>
        <dbReference type="Pfam" id="PF12950"/>
    </source>
</evidence>
<dbReference type="PANTHER" id="PTHR33841:SF1">
    <property type="entry name" value="DNA METHYLTRANSFERASE A"/>
    <property type="match status" value="1"/>
</dbReference>
<dbReference type="AlphaFoldDB" id="A0A381XNB6"/>
<proteinExistence type="predicted"/>
<dbReference type="EMBL" id="UINC01015800">
    <property type="protein sequence ID" value="SVA66276.1"/>
    <property type="molecule type" value="Genomic_DNA"/>
</dbReference>
<evidence type="ECO:0000313" key="10">
    <source>
        <dbReference type="EMBL" id="SVA66276.1"/>
    </source>
</evidence>
<keyword evidence="3" id="KW-0808">Transferase</keyword>
<evidence type="ECO:0000259" key="8">
    <source>
        <dbReference type="Pfam" id="PF07669"/>
    </source>
</evidence>
<feature type="domain" description="Type II methyltransferase M.TaqI-like" evidence="8">
    <location>
        <begin position="70"/>
        <end position="209"/>
    </location>
</feature>
<evidence type="ECO:0000256" key="7">
    <source>
        <dbReference type="ARBA" id="ARBA00047942"/>
    </source>
</evidence>
<dbReference type="EC" id="2.1.1.72" evidence="1"/>
<dbReference type="InterPro" id="IPR029063">
    <property type="entry name" value="SAM-dependent_MTases_sf"/>
</dbReference>
<accession>A0A381XNB6</accession>
<keyword evidence="4" id="KW-0949">S-adenosyl-L-methionine</keyword>
<dbReference type="GO" id="GO:0032259">
    <property type="term" value="P:methylation"/>
    <property type="evidence" value="ECO:0007669"/>
    <property type="project" value="UniProtKB-KW"/>
</dbReference>
<dbReference type="GO" id="GO:0009307">
    <property type="term" value="P:DNA restriction-modification system"/>
    <property type="evidence" value="ECO:0007669"/>
    <property type="project" value="UniProtKB-KW"/>
</dbReference>
<organism evidence="10">
    <name type="scientific">marine metagenome</name>
    <dbReference type="NCBI Taxonomy" id="408172"/>
    <lineage>
        <taxon>unclassified sequences</taxon>
        <taxon>metagenomes</taxon>
        <taxon>ecological metagenomes</taxon>
    </lineage>
</organism>